<protein>
    <submittedName>
        <fullName evidence="12">TonB-linked outer membrane protein, SusC/RagA family</fullName>
    </submittedName>
</protein>
<dbReference type="InterPro" id="IPR036942">
    <property type="entry name" value="Beta-barrel_TonB_sf"/>
</dbReference>
<sequence>MQQPNNVNRRRSDAARGGSMRRRSLIIGLLFCALLPALSLSAQTVTLNTSRMPLEKVCREVEKQTGYYFVYPEHLRQNSPLITVSLKNAEINTALRRIFEHTTYRYEVTDKVVSVNTAPQKNKLEKPSSAKDSVTITVKGKILSGQTISPLENASVSTSYSQKTTLTNERGEFELKGAYPGEELIVSYVGYEKYKAVVLKPTVTIVMKPADNMLDKVVVKAYGVTSKRFNTSSIVTVSGKELQDLPVQNPLMALEGRVPGLQITRANSSPGSPLKIEVRGRNGINGLVSSDPLFVIDGVPQTVLDLSQQDVARLRMFNGKNNLISDGLDQSGMGVGLSLMFGLSVNDIESIEVLKDAGATAIYGSRGANGVILITTKKIKQGKNRFSLNLSQGIKAAVKYQPYLNTQDYLAMRREAYANSGLTPSKVPGQPGYAPELFVMDTTRYTNWQRYMYGGTGLYTTVNPRLSGGSASSSYLLSGTYTRQTDITPVNTKAQSASVLLKLDNRSLNNRFKSSFSALYINSVNTGLGSIMAQGDLRPHEADAFDSLGKLNYAAYKRANVNFPFQGLKQRSVSTTNRINAGFNASYTLFEGLELATQIGYNISVNNLDYLSPVASAAPKAVSGSEATGTHTLGSTNINNLTVEPQLRWNKSFGNGVVNVLGGGTYQANTTKTTYTSGMNYLSDDMINALAAAPSLLVKNNSGQYKYVGVFGAVDYNLAERYMLSLSGRRDGSSRFGPGKQFGNFWAVAAGWIITEEPWARTIIPKPLTFLKLRGSYGLTGSDGVGDYQYLSQWAYPQYTNGIKTFPLLYNGVAPLMETLVANDQFHWQTNKKLELALEFNLWDKINVVADWYRNRCDNQLLGYPLPLFTGFNTITANSVANVQNAGWDFMITAAVLKTKTINWNVSANFNLQSNKLLSYPGLELSPYATLYRIGEPLNNQAVFHFLGRDPATGEGHYLDANHDGKINVNYSVSPGTADDDRVVFLDMNPRFSGGFQTTFQYKNWSINPSFSFQRVNKPIGYNMWGPEPRNMSYWQWERQWAPDRPGGLLPPVTAVSSPEADRFSNSDASYEMVNILRMNSLRLGWAMPAAKVAKARMSQVVFNLSADNLWLLTNYKAGVDPDIRNGIPSTRTVTLGCNISF</sequence>
<evidence type="ECO:0000313" key="12">
    <source>
        <dbReference type="EMBL" id="SJZ71857.1"/>
    </source>
</evidence>
<dbReference type="InterPro" id="IPR000531">
    <property type="entry name" value="Beta-barrel_TonB"/>
</dbReference>
<evidence type="ECO:0000256" key="8">
    <source>
        <dbReference type="PROSITE-ProRule" id="PRU01360"/>
    </source>
</evidence>
<evidence type="ECO:0000256" key="9">
    <source>
        <dbReference type="RuleBase" id="RU003357"/>
    </source>
</evidence>
<keyword evidence="13" id="KW-1185">Reference proteome</keyword>
<proteinExistence type="inferred from homology"/>
<evidence type="ECO:0000259" key="11">
    <source>
        <dbReference type="Pfam" id="PF07715"/>
    </source>
</evidence>
<feature type="domain" description="TonB-dependent receptor plug" evidence="11">
    <location>
        <begin position="228"/>
        <end position="371"/>
    </location>
</feature>
<organism evidence="12 13">
    <name type="scientific">Chitinophaga eiseniae</name>
    <dbReference type="NCBI Taxonomy" id="634771"/>
    <lineage>
        <taxon>Bacteria</taxon>
        <taxon>Pseudomonadati</taxon>
        <taxon>Bacteroidota</taxon>
        <taxon>Chitinophagia</taxon>
        <taxon>Chitinophagales</taxon>
        <taxon>Chitinophagaceae</taxon>
        <taxon>Chitinophaga</taxon>
    </lineage>
</organism>
<dbReference type="SUPFAM" id="SSF49464">
    <property type="entry name" value="Carboxypeptidase regulatory domain-like"/>
    <property type="match status" value="1"/>
</dbReference>
<keyword evidence="3 8" id="KW-1134">Transmembrane beta strand</keyword>
<comment type="subcellular location">
    <subcellularLocation>
        <location evidence="1 8">Cell outer membrane</location>
        <topology evidence="1 8">Multi-pass membrane protein</topology>
    </subcellularLocation>
</comment>
<dbReference type="InterPro" id="IPR012910">
    <property type="entry name" value="Plug_dom"/>
</dbReference>
<dbReference type="GO" id="GO:0009279">
    <property type="term" value="C:cell outer membrane"/>
    <property type="evidence" value="ECO:0007669"/>
    <property type="project" value="UniProtKB-SubCell"/>
</dbReference>
<evidence type="ECO:0000256" key="7">
    <source>
        <dbReference type="ARBA" id="ARBA00023237"/>
    </source>
</evidence>
<dbReference type="Pfam" id="PF13715">
    <property type="entry name" value="CarbopepD_reg_2"/>
    <property type="match status" value="1"/>
</dbReference>
<evidence type="ECO:0000313" key="13">
    <source>
        <dbReference type="Proteomes" id="UP000190367"/>
    </source>
</evidence>
<keyword evidence="6 8" id="KW-0472">Membrane</keyword>
<gene>
    <name evidence="12" type="ORF">SAMN04488128_1011333</name>
</gene>
<dbReference type="Proteomes" id="UP000190367">
    <property type="component" value="Unassembled WGS sequence"/>
</dbReference>
<evidence type="ECO:0000256" key="2">
    <source>
        <dbReference type="ARBA" id="ARBA00022448"/>
    </source>
</evidence>
<feature type="domain" description="TonB-dependent receptor-like beta-barrel" evidence="10">
    <location>
        <begin position="560"/>
        <end position="914"/>
    </location>
</feature>
<keyword evidence="5 9" id="KW-0798">TonB box</keyword>
<evidence type="ECO:0000256" key="3">
    <source>
        <dbReference type="ARBA" id="ARBA00022452"/>
    </source>
</evidence>
<dbReference type="AlphaFoldDB" id="A0A1T4MYL3"/>
<evidence type="ECO:0000256" key="1">
    <source>
        <dbReference type="ARBA" id="ARBA00004571"/>
    </source>
</evidence>
<dbReference type="OrthoDB" id="9768177at2"/>
<keyword evidence="7 8" id="KW-0998">Cell outer membrane</keyword>
<evidence type="ECO:0000259" key="10">
    <source>
        <dbReference type="Pfam" id="PF00593"/>
    </source>
</evidence>
<dbReference type="Pfam" id="PF07715">
    <property type="entry name" value="Plug"/>
    <property type="match status" value="1"/>
</dbReference>
<comment type="similarity">
    <text evidence="8 9">Belongs to the TonB-dependent receptor family.</text>
</comment>
<dbReference type="PROSITE" id="PS52016">
    <property type="entry name" value="TONB_DEPENDENT_REC_3"/>
    <property type="match status" value="1"/>
</dbReference>
<keyword evidence="4 8" id="KW-0812">Transmembrane</keyword>
<dbReference type="Gene3D" id="2.170.130.10">
    <property type="entry name" value="TonB-dependent receptor, plug domain"/>
    <property type="match status" value="1"/>
</dbReference>
<dbReference type="Gene3D" id="2.40.170.20">
    <property type="entry name" value="TonB-dependent receptor, beta-barrel domain"/>
    <property type="match status" value="1"/>
</dbReference>
<name>A0A1T4MYL3_9BACT</name>
<dbReference type="STRING" id="634771.SAMN04488128_1011333"/>
<accession>A0A1T4MYL3</accession>
<dbReference type="InterPro" id="IPR008969">
    <property type="entry name" value="CarboxyPept-like_regulatory"/>
</dbReference>
<dbReference type="InterPro" id="IPR039426">
    <property type="entry name" value="TonB-dep_rcpt-like"/>
</dbReference>
<dbReference type="NCBIfam" id="TIGR04056">
    <property type="entry name" value="OMP_RagA_SusC"/>
    <property type="match status" value="1"/>
</dbReference>
<evidence type="ECO:0000256" key="6">
    <source>
        <dbReference type="ARBA" id="ARBA00023136"/>
    </source>
</evidence>
<keyword evidence="2 8" id="KW-0813">Transport</keyword>
<dbReference type="EMBL" id="FUWZ01000001">
    <property type="protein sequence ID" value="SJZ71857.1"/>
    <property type="molecule type" value="Genomic_DNA"/>
</dbReference>
<evidence type="ECO:0000256" key="5">
    <source>
        <dbReference type="ARBA" id="ARBA00023077"/>
    </source>
</evidence>
<dbReference type="InterPro" id="IPR023996">
    <property type="entry name" value="TonB-dep_OMP_SusC/RagA"/>
</dbReference>
<reference evidence="13" key="1">
    <citation type="submission" date="2017-02" db="EMBL/GenBank/DDBJ databases">
        <authorList>
            <person name="Varghese N."/>
            <person name="Submissions S."/>
        </authorList>
    </citation>
    <scope>NUCLEOTIDE SEQUENCE [LARGE SCALE GENOMIC DNA]</scope>
    <source>
        <strain evidence="13">DSM 22224</strain>
    </source>
</reference>
<dbReference type="Pfam" id="PF00593">
    <property type="entry name" value="TonB_dep_Rec_b-barrel"/>
    <property type="match status" value="1"/>
</dbReference>
<evidence type="ECO:0000256" key="4">
    <source>
        <dbReference type="ARBA" id="ARBA00022692"/>
    </source>
</evidence>
<dbReference type="NCBIfam" id="TIGR04057">
    <property type="entry name" value="SusC_RagA_signa"/>
    <property type="match status" value="1"/>
</dbReference>
<dbReference type="SUPFAM" id="SSF56935">
    <property type="entry name" value="Porins"/>
    <property type="match status" value="1"/>
</dbReference>
<dbReference type="InterPro" id="IPR037066">
    <property type="entry name" value="Plug_dom_sf"/>
</dbReference>
<dbReference type="InterPro" id="IPR023997">
    <property type="entry name" value="TonB-dep_OMP_SusC/RagA_CS"/>
</dbReference>
<dbReference type="RefSeq" id="WP_078667942.1">
    <property type="nucleotide sequence ID" value="NZ_FUWZ01000001.1"/>
</dbReference>